<keyword evidence="2" id="KW-1185">Reference proteome</keyword>
<reference evidence="2" key="1">
    <citation type="journal article" date="2019" name="Int. J. Syst. Evol. Microbiol.">
        <title>The Global Catalogue of Microorganisms (GCM) 10K type strain sequencing project: providing services to taxonomists for standard genome sequencing and annotation.</title>
        <authorList>
            <consortium name="The Broad Institute Genomics Platform"/>
            <consortium name="The Broad Institute Genome Sequencing Center for Infectious Disease"/>
            <person name="Wu L."/>
            <person name="Ma J."/>
        </authorList>
    </citation>
    <scope>NUCLEOTIDE SEQUENCE [LARGE SCALE GENOMIC DNA]</scope>
    <source>
        <strain evidence="2">JCM 31404</strain>
    </source>
</reference>
<dbReference type="Proteomes" id="UP000634308">
    <property type="component" value="Unassembled WGS sequence"/>
</dbReference>
<proteinExistence type="predicted"/>
<gene>
    <name evidence="1" type="ORF">GCM10008959_13220</name>
</gene>
<evidence type="ECO:0000313" key="1">
    <source>
        <dbReference type="EMBL" id="GGR53114.1"/>
    </source>
</evidence>
<name>A0ABQ2RRN9_9DEIO</name>
<organism evidence="1 2">
    <name type="scientific">Deinococcus seoulensis</name>
    <dbReference type="NCBI Taxonomy" id="1837379"/>
    <lineage>
        <taxon>Bacteria</taxon>
        <taxon>Thermotogati</taxon>
        <taxon>Deinococcota</taxon>
        <taxon>Deinococci</taxon>
        <taxon>Deinococcales</taxon>
        <taxon>Deinococcaceae</taxon>
        <taxon>Deinococcus</taxon>
    </lineage>
</organism>
<comment type="caution">
    <text evidence="1">The sequence shown here is derived from an EMBL/GenBank/DDBJ whole genome shotgun (WGS) entry which is preliminary data.</text>
</comment>
<accession>A0ABQ2RRN9</accession>
<dbReference type="EMBL" id="BMQM01000006">
    <property type="protein sequence ID" value="GGR53114.1"/>
    <property type="molecule type" value="Genomic_DNA"/>
</dbReference>
<protein>
    <submittedName>
        <fullName evidence="1">Uncharacterized protein</fullName>
    </submittedName>
</protein>
<evidence type="ECO:0000313" key="2">
    <source>
        <dbReference type="Proteomes" id="UP000634308"/>
    </source>
</evidence>
<sequence>MGASAKISPGTGPIKEEAYHMAVLIEAISVIVRTKAIKEKMRGGIAHFDALIPNATGCRDDHLVRVGFMSPADSRHFLDSLTSRGLVFFDGQQFVDVAVVDQHHGPTAPTPWLTIIHTPEGFKFAALSSEELGDFMVPVDWSPEMSMTRRGTFIDTADLDTILKPLGSDNGIHAFYDRRLNKVMYLGSPEQHEAGSSPLTEPVPSYIARQALLGYLREQKTLYPSLEHLRLAIKRGEIHPKVLSKEVRWGLHYAGVPGVL</sequence>